<name>A0A562UPH6_9ACTN</name>
<dbReference type="Proteomes" id="UP000321617">
    <property type="component" value="Unassembled WGS sequence"/>
</dbReference>
<dbReference type="EMBL" id="VLLL01000011">
    <property type="protein sequence ID" value="TWJ07523.1"/>
    <property type="molecule type" value="Genomic_DNA"/>
</dbReference>
<dbReference type="RefSeq" id="WP_147144208.1">
    <property type="nucleotide sequence ID" value="NZ_BAABIJ010000007.1"/>
</dbReference>
<feature type="region of interest" description="Disordered" evidence="1">
    <location>
        <begin position="129"/>
        <end position="170"/>
    </location>
</feature>
<proteinExistence type="predicted"/>
<evidence type="ECO:0000313" key="2">
    <source>
        <dbReference type="EMBL" id="TWJ07523.1"/>
    </source>
</evidence>
<evidence type="ECO:0000313" key="3">
    <source>
        <dbReference type="Proteomes" id="UP000321617"/>
    </source>
</evidence>
<feature type="compositionally biased region" description="Low complexity" evidence="1">
    <location>
        <begin position="142"/>
        <end position="152"/>
    </location>
</feature>
<feature type="compositionally biased region" description="Basic residues" evidence="1">
    <location>
        <begin position="153"/>
        <end position="170"/>
    </location>
</feature>
<dbReference type="AlphaFoldDB" id="A0A562UPH6"/>
<reference evidence="2 3" key="1">
    <citation type="journal article" date="2013" name="Stand. Genomic Sci.">
        <title>Genomic Encyclopedia of Type Strains, Phase I: The one thousand microbial genomes (KMG-I) project.</title>
        <authorList>
            <person name="Kyrpides N.C."/>
            <person name="Woyke T."/>
            <person name="Eisen J.A."/>
            <person name="Garrity G."/>
            <person name="Lilburn T.G."/>
            <person name="Beck B.J."/>
            <person name="Whitman W.B."/>
            <person name="Hugenholtz P."/>
            <person name="Klenk H.P."/>
        </authorList>
    </citation>
    <scope>NUCLEOTIDE SEQUENCE [LARGE SCALE GENOMIC DNA]</scope>
    <source>
        <strain evidence="2 3">DSM 45044</strain>
    </source>
</reference>
<organism evidence="2 3">
    <name type="scientific">Stackebrandtia albiflava</name>
    <dbReference type="NCBI Taxonomy" id="406432"/>
    <lineage>
        <taxon>Bacteria</taxon>
        <taxon>Bacillati</taxon>
        <taxon>Actinomycetota</taxon>
        <taxon>Actinomycetes</taxon>
        <taxon>Glycomycetales</taxon>
        <taxon>Glycomycetaceae</taxon>
        <taxon>Stackebrandtia</taxon>
    </lineage>
</organism>
<evidence type="ECO:0000256" key="1">
    <source>
        <dbReference type="SAM" id="MobiDB-lite"/>
    </source>
</evidence>
<sequence>MTDAQSTPAALIVEAVKRAAVAWVAAGDTETALWCLWIDDALYVVCGPGEQDDPGLDGADTAGVRLRGDHGGRIVGFTADVTRVDPAAPEWEGVATALAAKRLNAPAGDTVARWAAECAVYRLAPHPVPDQAGATLPEGSLAAVPRPSPAARPTRKPFRLHRVKRADRRR</sequence>
<accession>A0A562UPH6</accession>
<protein>
    <submittedName>
        <fullName evidence="2">Uncharacterized protein</fullName>
    </submittedName>
</protein>
<comment type="caution">
    <text evidence="2">The sequence shown here is derived from an EMBL/GenBank/DDBJ whole genome shotgun (WGS) entry which is preliminary data.</text>
</comment>
<keyword evidence="3" id="KW-1185">Reference proteome</keyword>
<dbReference type="OrthoDB" id="3687464at2"/>
<gene>
    <name evidence="2" type="ORF">LX16_5007</name>
</gene>